<dbReference type="Pfam" id="PF00483">
    <property type="entry name" value="NTP_transferase"/>
    <property type="match status" value="1"/>
</dbReference>
<organism evidence="9 10">
    <name type="scientific">Fulvitalea axinellae</name>
    <dbReference type="NCBI Taxonomy" id="1182444"/>
    <lineage>
        <taxon>Bacteria</taxon>
        <taxon>Pseudomonadati</taxon>
        <taxon>Bacteroidota</taxon>
        <taxon>Cytophagia</taxon>
        <taxon>Cytophagales</taxon>
        <taxon>Persicobacteraceae</taxon>
        <taxon>Fulvitalea</taxon>
    </lineage>
</organism>
<keyword evidence="3" id="KW-0808">Transferase</keyword>
<evidence type="ECO:0000259" key="8">
    <source>
        <dbReference type="Pfam" id="PF00483"/>
    </source>
</evidence>
<dbReference type="PANTHER" id="PTHR46390:SF1">
    <property type="entry name" value="MANNOSE-1-PHOSPHATE GUANYLYLTRANSFERASE"/>
    <property type="match status" value="1"/>
</dbReference>
<evidence type="ECO:0000313" key="9">
    <source>
        <dbReference type="EMBL" id="BDD08363.1"/>
    </source>
</evidence>
<dbReference type="Proteomes" id="UP001348817">
    <property type="component" value="Chromosome"/>
</dbReference>
<feature type="domain" description="Nucleotidyl transferase" evidence="8">
    <location>
        <begin position="8"/>
        <end position="288"/>
    </location>
</feature>
<keyword evidence="5" id="KW-0547">Nucleotide-binding</keyword>
<dbReference type="GO" id="GO:0004475">
    <property type="term" value="F:mannose-1-phosphate guanylyltransferase (GTP) activity"/>
    <property type="evidence" value="ECO:0007669"/>
    <property type="project" value="UniProtKB-EC"/>
</dbReference>
<gene>
    <name evidence="9" type="ORF">FUAX_07950</name>
</gene>
<evidence type="ECO:0000256" key="7">
    <source>
        <dbReference type="ARBA" id="ARBA00047343"/>
    </source>
</evidence>
<protein>
    <recommendedName>
        <fullName evidence="2">mannose-1-phosphate guanylyltransferase</fullName>
        <ecNumber evidence="2">2.7.7.13</ecNumber>
    </recommendedName>
</protein>
<keyword evidence="4 9" id="KW-0548">Nucleotidyltransferase</keyword>
<dbReference type="SUPFAM" id="SSF53448">
    <property type="entry name" value="Nucleotide-diphospho-sugar transferases"/>
    <property type="match status" value="1"/>
</dbReference>
<dbReference type="CDD" id="cd02509">
    <property type="entry name" value="GDP-M1P_Guanylyltransferase"/>
    <property type="match status" value="1"/>
</dbReference>
<evidence type="ECO:0000256" key="5">
    <source>
        <dbReference type="ARBA" id="ARBA00022741"/>
    </source>
</evidence>
<dbReference type="InterPro" id="IPR049577">
    <property type="entry name" value="GMPP_N"/>
</dbReference>
<dbReference type="SUPFAM" id="SSF159283">
    <property type="entry name" value="Guanosine diphospho-D-mannose pyrophosphorylase/mannose-6-phosphate isomerase linker domain"/>
    <property type="match status" value="1"/>
</dbReference>
<evidence type="ECO:0000256" key="6">
    <source>
        <dbReference type="ARBA" id="ARBA00023134"/>
    </source>
</evidence>
<dbReference type="FunFam" id="3.90.550.10:FF:000046">
    <property type="entry name" value="Mannose-1-phosphate guanylyltransferase (GDP)"/>
    <property type="match status" value="1"/>
</dbReference>
<dbReference type="AlphaFoldDB" id="A0AAU9CXL5"/>
<evidence type="ECO:0000256" key="3">
    <source>
        <dbReference type="ARBA" id="ARBA00022679"/>
    </source>
</evidence>
<sequence>MSNKNQYVVIMAGGVGSRFWPFSRTNRPKQFLDILGSGYSLLQMTYERFKSVCPPENVYIVTNEAYAGQVKEQLPAIGEEQLLTEPHRRNTAPCIAYACFKIASQNPDAQIIVTPSDHAIFKEAEFLATVDTALKAVKDSDKLVTIGITPSRPDTGYGYIQYLDKDSDNPVKRVKTFTEKPHRELAMKFLESGDFVWNAGIFIWNAKGITKAFADYLPEMAETFSEISGAYYTLDERRIVDEAYATCRNISIDYGIMEKSDNVFVVLGDFGWSDLGSWNSLHALREKDDTHNNVLDANALVYDSKDCMIVSHNNDRLIIVEGLESYLVADYEDVVLICNKNNEKKFREFVNDVKEKKGEHLL</sequence>
<accession>A0AAU9CXL5</accession>
<dbReference type="InterPro" id="IPR005835">
    <property type="entry name" value="NTP_transferase_dom"/>
</dbReference>
<dbReference type="RefSeq" id="WP_338393629.1">
    <property type="nucleotide sequence ID" value="NZ_AP025314.1"/>
</dbReference>
<evidence type="ECO:0000256" key="4">
    <source>
        <dbReference type="ARBA" id="ARBA00022695"/>
    </source>
</evidence>
<dbReference type="PANTHER" id="PTHR46390">
    <property type="entry name" value="MANNOSE-1-PHOSPHATE GUANYLYLTRANSFERASE"/>
    <property type="match status" value="1"/>
</dbReference>
<proteinExistence type="inferred from homology"/>
<dbReference type="GO" id="GO:0005525">
    <property type="term" value="F:GTP binding"/>
    <property type="evidence" value="ECO:0007669"/>
    <property type="project" value="UniProtKB-KW"/>
</dbReference>
<dbReference type="EC" id="2.7.7.13" evidence="2"/>
<dbReference type="Gene3D" id="3.90.550.10">
    <property type="entry name" value="Spore Coat Polysaccharide Biosynthesis Protein SpsA, Chain A"/>
    <property type="match status" value="1"/>
</dbReference>
<dbReference type="EMBL" id="AP025314">
    <property type="protein sequence ID" value="BDD08363.1"/>
    <property type="molecule type" value="Genomic_DNA"/>
</dbReference>
<dbReference type="InterPro" id="IPR029044">
    <property type="entry name" value="Nucleotide-diphossugar_trans"/>
</dbReference>
<evidence type="ECO:0000313" key="10">
    <source>
        <dbReference type="Proteomes" id="UP001348817"/>
    </source>
</evidence>
<comment type="catalytic activity">
    <reaction evidence="7">
        <text>alpha-D-mannose 1-phosphate + GTP + H(+) = GDP-alpha-D-mannose + diphosphate</text>
        <dbReference type="Rhea" id="RHEA:15229"/>
        <dbReference type="ChEBI" id="CHEBI:15378"/>
        <dbReference type="ChEBI" id="CHEBI:33019"/>
        <dbReference type="ChEBI" id="CHEBI:37565"/>
        <dbReference type="ChEBI" id="CHEBI:57527"/>
        <dbReference type="ChEBI" id="CHEBI:58409"/>
        <dbReference type="EC" id="2.7.7.13"/>
    </reaction>
</comment>
<comment type="similarity">
    <text evidence="1">Belongs to the mannose-6-phosphate isomerase type 2 family.</text>
</comment>
<dbReference type="KEGG" id="fax:FUAX_07950"/>
<name>A0AAU9CXL5_9BACT</name>
<keyword evidence="10" id="KW-1185">Reference proteome</keyword>
<reference evidence="9 10" key="1">
    <citation type="submission" date="2021-12" db="EMBL/GenBank/DDBJ databases">
        <title>Genome sequencing of bacteria with rrn-lacking chromosome and rrn-plasmid.</title>
        <authorList>
            <person name="Anda M."/>
            <person name="Iwasaki W."/>
        </authorList>
    </citation>
    <scope>NUCLEOTIDE SEQUENCE [LARGE SCALE GENOMIC DNA]</scope>
    <source>
        <strain evidence="9 10">DSM 100852</strain>
    </source>
</reference>
<dbReference type="GO" id="GO:0009298">
    <property type="term" value="P:GDP-mannose biosynthetic process"/>
    <property type="evidence" value="ECO:0007669"/>
    <property type="project" value="TreeGrafter"/>
</dbReference>
<keyword evidence="6" id="KW-0342">GTP-binding</keyword>
<evidence type="ECO:0000256" key="1">
    <source>
        <dbReference type="ARBA" id="ARBA00006115"/>
    </source>
</evidence>
<evidence type="ECO:0000256" key="2">
    <source>
        <dbReference type="ARBA" id="ARBA00012387"/>
    </source>
</evidence>
<dbReference type="InterPro" id="IPR051161">
    <property type="entry name" value="Mannose-6P_isomerase_type2"/>
</dbReference>